<dbReference type="AlphaFoldDB" id="A0A0C9UAH6"/>
<proteinExistence type="predicted"/>
<name>A0A0C9UAH6_SPHS4</name>
<evidence type="ECO:0000313" key="2">
    <source>
        <dbReference type="Proteomes" id="UP000054279"/>
    </source>
</evidence>
<dbReference type="HOGENOM" id="CLU_2051149_0_0_1"/>
<dbReference type="Proteomes" id="UP000054279">
    <property type="component" value="Unassembled WGS sequence"/>
</dbReference>
<organism evidence="1 2">
    <name type="scientific">Sphaerobolus stellatus (strain SS14)</name>
    <dbReference type="NCBI Taxonomy" id="990650"/>
    <lineage>
        <taxon>Eukaryota</taxon>
        <taxon>Fungi</taxon>
        <taxon>Dikarya</taxon>
        <taxon>Basidiomycota</taxon>
        <taxon>Agaricomycotina</taxon>
        <taxon>Agaricomycetes</taxon>
        <taxon>Phallomycetidae</taxon>
        <taxon>Geastrales</taxon>
        <taxon>Sphaerobolaceae</taxon>
        <taxon>Sphaerobolus</taxon>
    </lineage>
</organism>
<gene>
    <name evidence="1" type="ORF">M422DRAFT_272893</name>
</gene>
<dbReference type="OrthoDB" id="3218065at2759"/>
<reference evidence="1 2" key="1">
    <citation type="submission" date="2014-06" db="EMBL/GenBank/DDBJ databases">
        <title>Evolutionary Origins and Diversification of the Mycorrhizal Mutualists.</title>
        <authorList>
            <consortium name="DOE Joint Genome Institute"/>
            <consortium name="Mycorrhizal Genomics Consortium"/>
            <person name="Kohler A."/>
            <person name="Kuo A."/>
            <person name="Nagy L.G."/>
            <person name="Floudas D."/>
            <person name="Copeland A."/>
            <person name="Barry K.W."/>
            <person name="Cichocki N."/>
            <person name="Veneault-Fourrey C."/>
            <person name="LaButti K."/>
            <person name="Lindquist E.A."/>
            <person name="Lipzen A."/>
            <person name="Lundell T."/>
            <person name="Morin E."/>
            <person name="Murat C."/>
            <person name="Riley R."/>
            <person name="Ohm R."/>
            <person name="Sun H."/>
            <person name="Tunlid A."/>
            <person name="Henrissat B."/>
            <person name="Grigoriev I.V."/>
            <person name="Hibbett D.S."/>
            <person name="Martin F."/>
        </authorList>
    </citation>
    <scope>NUCLEOTIDE SEQUENCE [LARGE SCALE GENOMIC DNA]</scope>
    <source>
        <strain evidence="1 2">SS14</strain>
    </source>
</reference>
<protein>
    <submittedName>
        <fullName evidence="1">Uncharacterized protein</fullName>
    </submittedName>
</protein>
<keyword evidence="2" id="KW-1185">Reference proteome</keyword>
<dbReference type="EMBL" id="KN837385">
    <property type="protein sequence ID" value="KIJ26077.1"/>
    <property type="molecule type" value="Genomic_DNA"/>
</dbReference>
<accession>A0A0C9UAH6</accession>
<sequence>METKLVLCAHDEMTAQANDGQKMSWVWQGEQPLKQKGLGHGLHQSGFIGSTVGWLKEASQTLEYGKNYDGYWNRELFVKQLKDCGIAQDFTNNVAPSLSWLSFQTQTENAASSALSKYQS</sequence>
<evidence type="ECO:0000313" key="1">
    <source>
        <dbReference type="EMBL" id="KIJ26077.1"/>
    </source>
</evidence>